<dbReference type="RefSeq" id="WP_141846323.1">
    <property type="nucleotide sequence ID" value="NZ_BAAAPR010000006.1"/>
</dbReference>
<sequence length="300" mass="31687">MDGDPGVRLTRRGALVLGGLGVAGAVGLGLGVRELGGPGAVAERVTGPADPPLPGGRPTCVAATALSTQRTLGGLPLVYDENGEPTSFRLEPRFGGRLEAWFARHRSTSGLPAVAQVWSLGTWIEGDPDGTGVAADGSVDSAGGCASWHNAGRAFDLTRLVDASGQVVVSCRYDLWSRFAGEQLTTARTRYWRTVAGLHRDFDSVLTHLWNDLHHSHVHVDDGRVGEGGSQLRTRSRAQVQAVQGMLTWVWDEPVDTGGVWDDATRAASGRVLTRIGRGGALTDGQPTWHAFLDATLKGA</sequence>
<accession>A0A542DWQ4</accession>
<organism evidence="1 2">
    <name type="scientific">Lapillicoccus jejuensis</name>
    <dbReference type="NCBI Taxonomy" id="402171"/>
    <lineage>
        <taxon>Bacteria</taxon>
        <taxon>Bacillati</taxon>
        <taxon>Actinomycetota</taxon>
        <taxon>Actinomycetes</taxon>
        <taxon>Micrococcales</taxon>
        <taxon>Intrasporangiaceae</taxon>
        <taxon>Lapillicoccus</taxon>
    </lineage>
</organism>
<gene>
    <name evidence="1" type="ORF">FB458_0415</name>
</gene>
<evidence type="ECO:0000313" key="2">
    <source>
        <dbReference type="Proteomes" id="UP000317893"/>
    </source>
</evidence>
<dbReference type="AlphaFoldDB" id="A0A542DWQ4"/>
<name>A0A542DWQ4_9MICO</name>
<protein>
    <recommendedName>
        <fullName evidence="3">Extensin-like protein</fullName>
    </recommendedName>
</protein>
<comment type="caution">
    <text evidence="1">The sequence shown here is derived from an EMBL/GenBank/DDBJ whole genome shotgun (WGS) entry which is preliminary data.</text>
</comment>
<evidence type="ECO:0000313" key="1">
    <source>
        <dbReference type="EMBL" id="TQJ07354.1"/>
    </source>
</evidence>
<proteinExistence type="predicted"/>
<dbReference type="EMBL" id="VFMN01000001">
    <property type="protein sequence ID" value="TQJ07354.1"/>
    <property type="molecule type" value="Genomic_DNA"/>
</dbReference>
<dbReference type="InterPro" id="IPR006311">
    <property type="entry name" value="TAT_signal"/>
</dbReference>
<reference evidence="1 2" key="1">
    <citation type="submission" date="2019-06" db="EMBL/GenBank/DDBJ databases">
        <title>Sequencing the genomes of 1000 actinobacteria strains.</title>
        <authorList>
            <person name="Klenk H.-P."/>
        </authorList>
    </citation>
    <scope>NUCLEOTIDE SEQUENCE [LARGE SCALE GENOMIC DNA]</scope>
    <source>
        <strain evidence="1 2">DSM 18607</strain>
    </source>
</reference>
<evidence type="ECO:0008006" key="3">
    <source>
        <dbReference type="Google" id="ProtNLM"/>
    </source>
</evidence>
<dbReference type="OrthoDB" id="3667437at2"/>
<dbReference type="Proteomes" id="UP000317893">
    <property type="component" value="Unassembled WGS sequence"/>
</dbReference>
<keyword evidence="2" id="KW-1185">Reference proteome</keyword>
<dbReference type="PROSITE" id="PS51318">
    <property type="entry name" value="TAT"/>
    <property type="match status" value="1"/>
</dbReference>